<evidence type="ECO:0000313" key="3">
    <source>
        <dbReference type="Proteomes" id="UP001295444"/>
    </source>
</evidence>
<dbReference type="AlphaFoldDB" id="A0AAD1WHX8"/>
<accession>A0AAD1WHX8</accession>
<proteinExistence type="predicted"/>
<feature type="region of interest" description="Disordered" evidence="1">
    <location>
        <begin position="496"/>
        <end position="528"/>
    </location>
</feature>
<protein>
    <submittedName>
        <fullName evidence="2">Uncharacterized protein</fullName>
    </submittedName>
</protein>
<gene>
    <name evidence="2" type="ORF">PECUL_23A011229</name>
</gene>
<evidence type="ECO:0000256" key="1">
    <source>
        <dbReference type="SAM" id="MobiDB-lite"/>
    </source>
</evidence>
<name>A0AAD1WHX8_PELCU</name>
<reference evidence="2" key="1">
    <citation type="submission" date="2022-03" db="EMBL/GenBank/DDBJ databases">
        <authorList>
            <person name="Alioto T."/>
            <person name="Alioto T."/>
            <person name="Gomez Garrido J."/>
        </authorList>
    </citation>
    <scope>NUCLEOTIDE SEQUENCE</scope>
</reference>
<evidence type="ECO:0000313" key="2">
    <source>
        <dbReference type="EMBL" id="CAH2314211.1"/>
    </source>
</evidence>
<feature type="compositionally biased region" description="Polar residues" evidence="1">
    <location>
        <begin position="498"/>
        <end position="511"/>
    </location>
</feature>
<organism evidence="2 3">
    <name type="scientific">Pelobates cultripes</name>
    <name type="common">Western spadefoot toad</name>
    <dbReference type="NCBI Taxonomy" id="61616"/>
    <lineage>
        <taxon>Eukaryota</taxon>
        <taxon>Metazoa</taxon>
        <taxon>Chordata</taxon>
        <taxon>Craniata</taxon>
        <taxon>Vertebrata</taxon>
        <taxon>Euteleostomi</taxon>
        <taxon>Amphibia</taxon>
        <taxon>Batrachia</taxon>
        <taxon>Anura</taxon>
        <taxon>Pelobatoidea</taxon>
        <taxon>Pelobatidae</taxon>
        <taxon>Pelobates</taxon>
    </lineage>
</organism>
<sequence length="554" mass="62867">MMQAHYSLHHGSIIIMEQEIHTEASLVISFEMSIHVEETVSVCTVMEEVSSMYYTSWYESNGFTSPENRFNIWNKHDVATNDQPQCPSNETSPWPSWLEEASSLYFSTSDKNNGFTTMENRLSIQKKHDLSTNDQPQCPSEETSPFQSGLEEATSLYFPTLNKNNGFTSQENRISIQNKHDVAINDQPQFPSEETSPCSSGLKEETSSLYFPTLGNNNGFTFPENRFNICNEHDVATNDQPQCPSEENSPWPSGLEKASPVYFPSLYDSDDFTSPENTFNIWKNLDVASNDQPQCQLDEISPLPSVLEEAPSVYFPSLYDSDDFTSPENTFNIWKNLDVASNDQPQCQLDEISPLPSVLEEAPSVYFPSFYDSDDFTSPENTFNIWKNLDVASNDQPQCQLDEISPLPSVLEEAPSVYFPSFYDSDDFTSPENTLNIWKKLDVASNYQPRCQLDEISPWPSGLEEAPSLYFPSLYDSDDFTSPENTFNIWNKLDEATNDQPQCPSEESSPWPSALEEASSKSFPSLNDSTSPDNNFNIWNVWNNVSREPIPQYL</sequence>
<dbReference type="Proteomes" id="UP001295444">
    <property type="component" value="Chromosome 09"/>
</dbReference>
<keyword evidence="3" id="KW-1185">Reference proteome</keyword>
<dbReference type="EMBL" id="OW240920">
    <property type="protein sequence ID" value="CAH2314211.1"/>
    <property type="molecule type" value="Genomic_DNA"/>
</dbReference>